<evidence type="ECO:0000313" key="3">
    <source>
        <dbReference type="EMBL" id="RVD92022.1"/>
    </source>
</evidence>
<dbReference type="VEuPathDB" id="MicrosporidiaDB:TUBRATIS_14890"/>
<accession>A0A437AIJ6</accession>
<evidence type="ECO:0000256" key="1">
    <source>
        <dbReference type="SAM" id="MobiDB-lite"/>
    </source>
</evidence>
<dbReference type="EMBL" id="RCSS01000724">
    <property type="protein sequence ID" value="RVD90908.1"/>
    <property type="molecule type" value="Genomic_DNA"/>
</dbReference>
<protein>
    <submittedName>
        <fullName evidence="2">Uncharacterized protein</fullName>
    </submittedName>
</protein>
<evidence type="ECO:0000313" key="4">
    <source>
        <dbReference type="Proteomes" id="UP000282876"/>
    </source>
</evidence>
<dbReference type="Proteomes" id="UP000282876">
    <property type="component" value="Unassembled WGS sequence"/>
</dbReference>
<feature type="compositionally biased region" description="Basic and acidic residues" evidence="1">
    <location>
        <begin position="1"/>
        <end position="48"/>
    </location>
</feature>
<evidence type="ECO:0000313" key="2">
    <source>
        <dbReference type="EMBL" id="RVD90908.1"/>
    </source>
</evidence>
<gene>
    <name evidence="3" type="ORF">TUBRATIS_14890</name>
    <name evidence="2" type="ORF">TUBRATIS_26600</name>
</gene>
<name>A0A437AIJ6_9MICR</name>
<dbReference type="OrthoDB" id="2200298at2759"/>
<feature type="region of interest" description="Disordered" evidence="1">
    <location>
        <begin position="1"/>
        <end position="67"/>
    </location>
</feature>
<dbReference type="AlphaFoldDB" id="A0A437AIJ6"/>
<sequence length="114" mass="14837">MDKRRNDFYERRRENYNRRSDDQDRRRDYKPRQYQRDRRFNEEPDYTRNYRSNSLNPREHRGFRDDRNYRMNRYNGYVRRDFRNERRSIEFKNERIPSKEEMDAMLKTYLETEN</sequence>
<keyword evidence="4" id="KW-1185">Reference proteome</keyword>
<comment type="caution">
    <text evidence="2">The sequence shown here is derived from an EMBL/GenBank/DDBJ whole genome shotgun (WGS) entry which is preliminary data.</text>
</comment>
<reference evidence="2 4" key="1">
    <citation type="submission" date="2018-10" db="EMBL/GenBank/DDBJ databases">
        <title>Draft genome sequence of the microsporidian Tubulinosema ratisbonensis.</title>
        <authorList>
            <person name="Polonais V."/>
            <person name="Peyretaillade E."/>
            <person name="Niehus S."/>
            <person name="Wawrzyniak I."/>
            <person name="Franchet A."/>
            <person name="Gaspin C."/>
            <person name="Reichstadt M."/>
            <person name="Belser C."/>
            <person name="Labadie K."/>
            <person name="Delbac F."/>
            <person name="Ferrandon D."/>
        </authorList>
    </citation>
    <scope>NUCLEOTIDE SEQUENCE [LARGE SCALE GENOMIC DNA]</scope>
    <source>
        <strain evidence="2 4">Franzen</strain>
    </source>
</reference>
<dbReference type="EMBL" id="RCSS01000333">
    <property type="protein sequence ID" value="RVD92022.1"/>
    <property type="molecule type" value="Genomic_DNA"/>
</dbReference>
<proteinExistence type="predicted"/>
<organism evidence="2 4">
    <name type="scientific">Tubulinosema ratisbonensis</name>
    <dbReference type="NCBI Taxonomy" id="291195"/>
    <lineage>
        <taxon>Eukaryota</taxon>
        <taxon>Fungi</taxon>
        <taxon>Fungi incertae sedis</taxon>
        <taxon>Microsporidia</taxon>
        <taxon>Tubulinosematoidea</taxon>
        <taxon>Tubulinosematidae</taxon>
        <taxon>Tubulinosema</taxon>
    </lineage>
</organism>
<dbReference type="VEuPathDB" id="MicrosporidiaDB:TUBRATIS_26600"/>
<feature type="compositionally biased region" description="Basic and acidic residues" evidence="1">
    <location>
        <begin position="57"/>
        <end position="67"/>
    </location>
</feature>